<dbReference type="GO" id="GO:0006465">
    <property type="term" value="P:signal peptide processing"/>
    <property type="evidence" value="ECO:0007669"/>
    <property type="project" value="InterPro"/>
</dbReference>
<feature type="active site" evidence="6">
    <location>
        <position position="99"/>
    </location>
</feature>
<comment type="subcellular location">
    <subcellularLocation>
        <location evidence="2">Cell membrane</location>
        <topology evidence="2">Single-pass type II membrane protein</topology>
    </subcellularLocation>
    <subcellularLocation>
        <location evidence="7">Membrane</location>
        <topology evidence="7">Single-pass type II membrane protein</topology>
    </subcellularLocation>
</comment>
<evidence type="ECO:0000256" key="2">
    <source>
        <dbReference type="ARBA" id="ARBA00004401"/>
    </source>
</evidence>
<gene>
    <name evidence="9" type="ORF">BKA03_001983</name>
</gene>
<keyword evidence="10" id="KW-1185">Reference proteome</keyword>
<name>A0A7Z0CIF2_9MICO</name>
<sequence>MLVSALLLSLLLKTFVFQSFWIPSGSMENTLQINDRILVSLWRPGPLDLRHGDIVVFRDPGGWLNPSEVPVPTGEAKAWNSFATFVGLLPQDAGQHLVKRVIGLPGDTVACDPSNDVVTVNGVALKEDYLKPGSVSCSYAWSVTVDPGRLWVLGDNRSNSADSRAHIGDPGGGTIPLSSVVGTAFVTVWPVDHWKSLGNPYPKN</sequence>
<evidence type="ECO:0000313" key="10">
    <source>
        <dbReference type="Proteomes" id="UP000547973"/>
    </source>
</evidence>
<dbReference type="Pfam" id="PF10502">
    <property type="entry name" value="Peptidase_S26"/>
    <property type="match status" value="1"/>
</dbReference>
<protein>
    <recommendedName>
        <fullName evidence="4 7">Signal peptidase I</fullName>
        <ecNumber evidence="4 7">3.4.21.89</ecNumber>
    </recommendedName>
</protein>
<keyword evidence="7" id="KW-0645">Protease</keyword>
<evidence type="ECO:0000256" key="7">
    <source>
        <dbReference type="RuleBase" id="RU362042"/>
    </source>
</evidence>
<dbReference type="PANTHER" id="PTHR43390">
    <property type="entry name" value="SIGNAL PEPTIDASE I"/>
    <property type="match status" value="1"/>
</dbReference>
<dbReference type="Gene3D" id="2.10.109.10">
    <property type="entry name" value="Umud Fragment, subunit A"/>
    <property type="match status" value="1"/>
</dbReference>
<evidence type="ECO:0000256" key="5">
    <source>
        <dbReference type="ARBA" id="ARBA00022801"/>
    </source>
</evidence>
<comment type="catalytic activity">
    <reaction evidence="1 7">
        <text>Cleavage of hydrophobic, N-terminal signal or leader sequences from secreted and periplasmic proteins.</text>
        <dbReference type="EC" id="3.4.21.89"/>
    </reaction>
</comment>
<evidence type="ECO:0000256" key="1">
    <source>
        <dbReference type="ARBA" id="ARBA00000677"/>
    </source>
</evidence>
<dbReference type="Proteomes" id="UP000547973">
    <property type="component" value="Unassembled WGS sequence"/>
</dbReference>
<dbReference type="PROSITE" id="PS00761">
    <property type="entry name" value="SPASE_I_3"/>
    <property type="match status" value="1"/>
</dbReference>
<dbReference type="AlphaFoldDB" id="A0A7Z0CIF2"/>
<feature type="domain" description="Peptidase S26" evidence="8">
    <location>
        <begin position="2"/>
        <end position="189"/>
    </location>
</feature>
<dbReference type="EC" id="3.4.21.89" evidence="4 7"/>
<feature type="active site" evidence="6">
    <location>
        <position position="26"/>
    </location>
</feature>
<evidence type="ECO:0000256" key="4">
    <source>
        <dbReference type="ARBA" id="ARBA00013208"/>
    </source>
</evidence>
<dbReference type="NCBIfam" id="TIGR02227">
    <property type="entry name" value="sigpep_I_bact"/>
    <property type="match status" value="1"/>
</dbReference>
<dbReference type="EMBL" id="JACBZO010000001">
    <property type="protein sequence ID" value="NYI41864.1"/>
    <property type="molecule type" value="Genomic_DNA"/>
</dbReference>
<comment type="similarity">
    <text evidence="3 7">Belongs to the peptidase S26 family.</text>
</comment>
<dbReference type="InterPro" id="IPR019533">
    <property type="entry name" value="Peptidase_S26"/>
</dbReference>
<dbReference type="PRINTS" id="PR00727">
    <property type="entry name" value="LEADERPTASE"/>
</dbReference>
<dbReference type="GO" id="GO:0004252">
    <property type="term" value="F:serine-type endopeptidase activity"/>
    <property type="evidence" value="ECO:0007669"/>
    <property type="project" value="InterPro"/>
</dbReference>
<dbReference type="InterPro" id="IPR019758">
    <property type="entry name" value="Pept_S26A_signal_pept_1_CS"/>
</dbReference>
<evidence type="ECO:0000259" key="8">
    <source>
        <dbReference type="Pfam" id="PF10502"/>
    </source>
</evidence>
<dbReference type="InterPro" id="IPR000223">
    <property type="entry name" value="Pept_S26A_signal_pept_1"/>
</dbReference>
<dbReference type="CDD" id="cd06530">
    <property type="entry name" value="S26_SPase_I"/>
    <property type="match status" value="1"/>
</dbReference>
<dbReference type="SUPFAM" id="SSF51306">
    <property type="entry name" value="LexA/Signal peptidase"/>
    <property type="match status" value="1"/>
</dbReference>
<dbReference type="InterPro" id="IPR036286">
    <property type="entry name" value="LexA/Signal_pep-like_sf"/>
</dbReference>
<evidence type="ECO:0000256" key="3">
    <source>
        <dbReference type="ARBA" id="ARBA00009370"/>
    </source>
</evidence>
<keyword evidence="5 7" id="KW-0378">Hydrolase</keyword>
<comment type="caution">
    <text evidence="9">The sequence shown here is derived from an EMBL/GenBank/DDBJ whole genome shotgun (WGS) entry which is preliminary data.</text>
</comment>
<dbReference type="GO" id="GO:0009003">
    <property type="term" value="F:signal peptidase activity"/>
    <property type="evidence" value="ECO:0007669"/>
    <property type="project" value="UniProtKB-EC"/>
</dbReference>
<evidence type="ECO:0000313" key="9">
    <source>
        <dbReference type="EMBL" id="NYI41864.1"/>
    </source>
</evidence>
<dbReference type="PANTHER" id="PTHR43390:SF1">
    <property type="entry name" value="CHLOROPLAST PROCESSING PEPTIDASE"/>
    <property type="match status" value="1"/>
</dbReference>
<dbReference type="GO" id="GO:0005886">
    <property type="term" value="C:plasma membrane"/>
    <property type="evidence" value="ECO:0007669"/>
    <property type="project" value="UniProtKB-SubCell"/>
</dbReference>
<accession>A0A7Z0CIF2</accession>
<organism evidence="9 10">
    <name type="scientific">Demequina lutea</name>
    <dbReference type="NCBI Taxonomy" id="431489"/>
    <lineage>
        <taxon>Bacteria</taxon>
        <taxon>Bacillati</taxon>
        <taxon>Actinomycetota</taxon>
        <taxon>Actinomycetes</taxon>
        <taxon>Micrococcales</taxon>
        <taxon>Demequinaceae</taxon>
        <taxon>Demequina</taxon>
    </lineage>
</organism>
<reference evidence="9 10" key="1">
    <citation type="submission" date="2020-07" db="EMBL/GenBank/DDBJ databases">
        <title>Sequencing the genomes of 1000 actinobacteria strains.</title>
        <authorList>
            <person name="Klenk H.-P."/>
        </authorList>
    </citation>
    <scope>NUCLEOTIDE SEQUENCE [LARGE SCALE GENOMIC DNA]</scope>
    <source>
        <strain evidence="9 10">DSM 19970</strain>
    </source>
</reference>
<proteinExistence type="inferred from homology"/>
<evidence type="ECO:0000256" key="6">
    <source>
        <dbReference type="PIRSR" id="PIRSR600223-1"/>
    </source>
</evidence>